<feature type="transmembrane region" description="Helical" evidence="1">
    <location>
        <begin position="38"/>
        <end position="61"/>
    </location>
</feature>
<proteinExistence type="predicted"/>
<evidence type="ECO:0000313" key="2">
    <source>
        <dbReference type="EMBL" id="SAK63766.1"/>
    </source>
</evidence>
<accession>A0A158B204</accession>
<dbReference type="AlphaFoldDB" id="A0A158B204"/>
<sequence>MANATLIGIDLGKHRFFVHAQDARGAQVWRKKMTRKQLYAYLATCPVAVLAMEACAGAHWLGTRRA</sequence>
<evidence type="ECO:0000313" key="3">
    <source>
        <dbReference type="Proteomes" id="UP000054851"/>
    </source>
</evidence>
<dbReference type="STRING" id="1777140.AWB79_03063"/>
<keyword evidence="3" id="KW-1185">Reference proteome</keyword>
<dbReference type="Proteomes" id="UP000054851">
    <property type="component" value="Unassembled WGS sequence"/>
</dbReference>
<organism evidence="2 3">
    <name type="scientific">Caballeronia hypogeia</name>
    <dbReference type="NCBI Taxonomy" id="1777140"/>
    <lineage>
        <taxon>Bacteria</taxon>
        <taxon>Pseudomonadati</taxon>
        <taxon>Pseudomonadota</taxon>
        <taxon>Betaproteobacteria</taxon>
        <taxon>Burkholderiales</taxon>
        <taxon>Burkholderiaceae</taxon>
        <taxon>Caballeronia</taxon>
    </lineage>
</organism>
<name>A0A158B204_9BURK</name>
<comment type="caution">
    <text evidence="2">The sequence shown here is derived from an EMBL/GenBank/DDBJ whole genome shotgun (WGS) entry which is preliminary data.</text>
</comment>
<keyword evidence="1" id="KW-1133">Transmembrane helix</keyword>
<gene>
    <name evidence="2" type="ORF">AWB79_03063</name>
</gene>
<evidence type="ECO:0000256" key="1">
    <source>
        <dbReference type="SAM" id="Phobius"/>
    </source>
</evidence>
<protein>
    <submittedName>
        <fullName evidence="2">Transposase</fullName>
    </submittedName>
</protein>
<dbReference type="EMBL" id="FCOA02000008">
    <property type="protein sequence ID" value="SAK63766.1"/>
    <property type="molecule type" value="Genomic_DNA"/>
</dbReference>
<reference evidence="2" key="1">
    <citation type="submission" date="2016-01" db="EMBL/GenBank/DDBJ databases">
        <authorList>
            <person name="Peeters C."/>
        </authorList>
    </citation>
    <scope>NUCLEOTIDE SEQUENCE</scope>
    <source>
        <strain evidence="2">LMG 29322</strain>
    </source>
</reference>
<keyword evidence="1" id="KW-0812">Transmembrane</keyword>
<keyword evidence="1" id="KW-0472">Membrane</keyword>